<dbReference type="Gene3D" id="3.40.190.150">
    <property type="entry name" value="Bordetella uptake gene, domain 1"/>
    <property type="match status" value="1"/>
</dbReference>
<evidence type="ECO:0000256" key="1">
    <source>
        <dbReference type="ARBA" id="ARBA00006987"/>
    </source>
</evidence>
<proteinExistence type="inferred from homology"/>
<accession>A0ABN6PQN6</accession>
<evidence type="ECO:0000313" key="3">
    <source>
        <dbReference type="EMBL" id="BDI06393.1"/>
    </source>
</evidence>
<dbReference type="Pfam" id="PF03401">
    <property type="entry name" value="TctC"/>
    <property type="match status" value="1"/>
</dbReference>
<dbReference type="SUPFAM" id="SSF53850">
    <property type="entry name" value="Periplasmic binding protein-like II"/>
    <property type="match status" value="1"/>
</dbReference>
<dbReference type="InterPro" id="IPR042100">
    <property type="entry name" value="Bug_dom1"/>
</dbReference>
<keyword evidence="2" id="KW-0732">Signal</keyword>
<dbReference type="CDD" id="cd07012">
    <property type="entry name" value="PBP2_Bug_TTT"/>
    <property type="match status" value="1"/>
</dbReference>
<dbReference type="Gene3D" id="3.40.190.10">
    <property type="entry name" value="Periplasmic binding protein-like II"/>
    <property type="match status" value="1"/>
</dbReference>
<dbReference type="Proteomes" id="UP001057498">
    <property type="component" value="Chromosome"/>
</dbReference>
<name>A0ABN6PQN6_9BURK</name>
<reference evidence="3" key="1">
    <citation type="submission" date="2022-04" db="EMBL/GenBank/DDBJ databases">
        <title>Whole genome sequence of Sphaerotilus sp. FB-5.</title>
        <authorList>
            <person name="Takeda M."/>
            <person name="Narihara S."/>
            <person name="Akimoto M."/>
            <person name="Akimoto R."/>
            <person name="Nishiyashiki S."/>
            <person name="Murakami T."/>
        </authorList>
    </citation>
    <scope>NUCLEOTIDE SEQUENCE</scope>
    <source>
        <strain evidence="3">FB-5</strain>
    </source>
</reference>
<feature type="chain" id="PRO_5047474425" evidence="2">
    <location>
        <begin position="20"/>
        <end position="328"/>
    </location>
</feature>
<comment type="similarity">
    <text evidence="1">Belongs to the UPF0065 (bug) family.</text>
</comment>
<dbReference type="PANTHER" id="PTHR42928">
    <property type="entry name" value="TRICARBOXYLATE-BINDING PROTEIN"/>
    <property type="match status" value="1"/>
</dbReference>
<gene>
    <name evidence="3" type="ORF">CATMQ487_33630</name>
</gene>
<dbReference type="InterPro" id="IPR005064">
    <property type="entry name" value="BUG"/>
</dbReference>
<dbReference type="PANTHER" id="PTHR42928:SF5">
    <property type="entry name" value="BLR1237 PROTEIN"/>
    <property type="match status" value="1"/>
</dbReference>
<dbReference type="EMBL" id="AP025730">
    <property type="protein sequence ID" value="BDI06393.1"/>
    <property type="molecule type" value="Genomic_DNA"/>
</dbReference>
<feature type="signal peptide" evidence="2">
    <location>
        <begin position="1"/>
        <end position="19"/>
    </location>
</feature>
<organism evidence="3 4">
    <name type="scientific">Sphaerotilus microaerophilus</name>
    <dbReference type="NCBI Taxonomy" id="2914710"/>
    <lineage>
        <taxon>Bacteria</taxon>
        <taxon>Pseudomonadati</taxon>
        <taxon>Pseudomonadota</taxon>
        <taxon>Betaproteobacteria</taxon>
        <taxon>Burkholderiales</taxon>
        <taxon>Sphaerotilaceae</taxon>
        <taxon>Sphaerotilus</taxon>
    </lineage>
</organism>
<sequence length="328" mass="34258">MHAILIVLRTLLLSGACLASGLVCSQTFPSRPVTMVVPWPAGGAADFVARTLSKEMERILGQPVIVDNVPGAGGSLGAAKALRAPADGYTLMLSSPLDILLAPLNFPAAGYKPEDARAVALVGRTDLMLVTRKDLAADSLADLVAMMKANPGKPLSTCIMGSAAPHSLLGERISTLAGVQWLEVPYSGLGDCVRDIIGGHVDTALVPISGPFPGFVDNGHLKALAALGDAVHPRLPTLPLAREVRGFEGLSMSLWAGLHVHARVPEAIVRQLHQATYAALAKPELGKAIANTGGTVSGPMSLDQVQAAYLKEVRLYRTMARPAATVRP</sequence>
<keyword evidence="4" id="KW-1185">Reference proteome</keyword>
<evidence type="ECO:0000256" key="2">
    <source>
        <dbReference type="SAM" id="SignalP"/>
    </source>
</evidence>
<evidence type="ECO:0000313" key="4">
    <source>
        <dbReference type="Proteomes" id="UP001057498"/>
    </source>
</evidence>
<protein>
    <submittedName>
        <fullName evidence="3">ABC transporter substrate-binding protein</fullName>
    </submittedName>
</protein>